<keyword evidence="2" id="KW-0540">Nuclease</keyword>
<dbReference type="InterPro" id="IPR011335">
    <property type="entry name" value="Restrct_endonuc-II-like"/>
</dbReference>
<dbReference type="PANTHER" id="PTHR35400:SF1">
    <property type="entry name" value="SLR1083 PROTEIN"/>
    <property type="match status" value="1"/>
</dbReference>
<reference evidence="2 3" key="1">
    <citation type="journal article" date="2016" name="Int. J. Syst. Evol. Microbiol.">
        <title>Nocardioides albidus sp. nov., an actinobacterium isolated from garden soil.</title>
        <authorList>
            <person name="Singh H."/>
            <person name="Du J."/>
            <person name="Trinh H."/>
            <person name="Won K."/>
            <person name="Yang J.E."/>
            <person name="Yin C."/>
            <person name="Kook M."/>
            <person name="Yi T.H."/>
        </authorList>
    </citation>
    <scope>NUCLEOTIDE SEQUENCE [LARGE SCALE GENOMIC DNA]</scope>
    <source>
        <strain evidence="2 3">CCTCC AB 2015297</strain>
    </source>
</reference>
<comment type="caution">
    <text evidence="2">The sequence shown here is derived from an EMBL/GenBank/DDBJ whole genome shotgun (WGS) entry which is preliminary data.</text>
</comment>
<organism evidence="2 3">
    <name type="scientific">Nocardioides albidus</name>
    <dbReference type="NCBI Taxonomy" id="1517589"/>
    <lineage>
        <taxon>Bacteria</taxon>
        <taxon>Bacillati</taxon>
        <taxon>Actinomycetota</taxon>
        <taxon>Actinomycetes</taxon>
        <taxon>Propionibacteriales</taxon>
        <taxon>Nocardioidaceae</taxon>
        <taxon>Nocardioides</taxon>
    </lineage>
</organism>
<dbReference type="SUPFAM" id="SSF52980">
    <property type="entry name" value="Restriction endonuclease-like"/>
    <property type="match status" value="1"/>
</dbReference>
<keyword evidence="2" id="KW-0255">Endonuclease</keyword>
<gene>
    <name evidence="2" type="ORF">FHP29_21435</name>
</gene>
<dbReference type="PANTHER" id="PTHR35400">
    <property type="entry name" value="SLR1083 PROTEIN"/>
    <property type="match status" value="1"/>
</dbReference>
<evidence type="ECO:0000259" key="1">
    <source>
        <dbReference type="Pfam" id="PF05685"/>
    </source>
</evidence>
<dbReference type="EMBL" id="VDMP01000027">
    <property type="protein sequence ID" value="TNM36683.1"/>
    <property type="molecule type" value="Genomic_DNA"/>
</dbReference>
<dbReference type="Gene3D" id="3.90.1570.10">
    <property type="entry name" value="tt1808, chain A"/>
    <property type="match status" value="1"/>
</dbReference>
<accession>A0A5C4VLH1</accession>
<dbReference type="GO" id="GO:0004519">
    <property type="term" value="F:endonuclease activity"/>
    <property type="evidence" value="ECO:0007669"/>
    <property type="project" value="UniProtKB-KW"/>
</dbReference>
<feature type="domain" description="Putative restriction endonuclease" evidence="1">
    <location>
        <begin position="34"/>
        <end position="174"/>
    </location>
</feature>
<dbReference type="AlphaFoldDB" id="A0A5C4VLH1"/>
<evidence type="ECO:0000313" key="2">
    <source>
        <dbReference type="EMBL" id="TNM36683.1"/>
    </source>
</evidence>
<sequence>MTRTRVHHGRGVDVSAEPAGALVESLLRIPMSYEDYQALPEHPRAEWVDGLVVMSPAGPRRSHQRAARRVANLLELALPGCCVDEAVSIALPRNRERLPDVAVFDHEPPDDVPIRQTPVLVVEVLSPSTASEDLLRKGPEYAEAGIGQFWVVNIDARTVEVQANVDGWWESLVVIDAAHPAADVQVGDHGVVSVDLAAVLH</sequence>
<keyword evidence="3" id="KW-1185">Reference proteome</keyword>
<evidence type="ECO:0000313" key="3">
    <source>
        <dbReference type="Proteomes" id="UP000313231"/>
    </source>
</evidence>
<proteinExistence type="predicted"/>
<dbReference type="InterPro" id="IPR012296">
    <property type="entry name" value="Nuclease_put_TT1808"/>
</dbReference>
<protein>
    <submittedName>
        <fullName evidence="2">Uma2 family endonuclease</fullName>
    </submittedName>
</protein>
<name>A0A5C4VLH1_9ACTN</name>
<dbReference type="CDD" id="cd06260">
    <property type="entry name" value="DUF820-like"/>
    <property type="match status" value="1"/>
</dbReference>
<dbReference type="Proteomes" id="UP000313231">
    <property type="component" value="Unassembled WGS sequence"/>
</dbReference>
<keyword evidence="2" id="KW-0378">Hydrolase</keyword>
<dbReference type="Pfam" id="PF05685">
    <property type="entry name" value="Uma2"/>
    <property type="match status" value="1"/>
</dbReference>
<dbReference type="InterPro" id="IPR008538">
    <property type="entry name" value="Uma2"/>
</dbReference>